<proteinExistence type="inferred from homology"/>
<keyword evidence="10 12" id="KW-0472">Membrane</keyword>
<dbReference type="GeneID" id="5542510"/>
<dbReference type="PANTHER" id="PTHR12714:SF9">
    <property type="entry name" value="PROTEIN-S-ISOPRENYLCYSTEINE O-METHYLTRANSFERASE"/>
    <property type="match status" value="1"/>
</dbReference>
<dbReference type="EMBL" id="DS480552">
    <property type="protein sequence ID" value="EDO14511.1"/>
    <property type="molecule type" value="Genomic_DNA"/>
</dbReference>
<keyword evidence="4" id="KW-0589">Pheromone response</keyword>
<feature type="transmembrane region" description="Helical" evidence="12">
    <location>
        <begin position="60"/>
        <end position="77"/>
    </location>
</feature>
<dbReference type="FunFam" id="1.20.120.1630:FF:000018">
    <property type="entry name" value="Protein-S-isoprenylcysteine O-methyltransferase"/>
    <property type="match status" value="1"/>
</dbReference>
<comment type="subcellular location">
    <subcellularLocation>
        <location evidence="12">Endoplasmic reticulum membrane</location>
        <topology evidence="12">Multi-pass membrane protein</topology>
    </subcellularLocation>
    <subcellularLocation>
        <location evidence="1">Membrane</location>
        <topology evidence="1">Multi-pass membrane protein</topology>
    </subcellularLocation>
</comment>
<evidence type="ECO:0000256" key="2">
    <source>
        <dbReference type="ARBA" id="ARBA00009140"/>
    </source>
</evidence>
<dbReference type="Proteomes" id="UP000000267">
    <property type="component" value="Unassembled WGS sequence"/>
</dbReference>
<evidence type="ECO:0000256" key="8">
    <source>
        <dbReference type="ARBA" id="ARBA00022692"/>
    </source>
</evidence>
<accession>A7TT98</accession>
<dbReference type="InterPro" id="IPR007269">
    <property type="entry name" value="ICMT_MeTrfase"/>
</dbReference>
<dbReference type="RefSeq" id="XP_001642369.1">
    <property type="nucleotide sequence ID" value="XM_001642319.1"/>
</dbReference>
<feature type="transmembrane region" description="Helical" evidence="12">
    <location>
        <begin position="125"/>
        <end position="143"/>
    </location>
</feature>
<protein>
    <recommendedName>
        <fullName evidence="11 12">Protein-S-isoprenylcysteine O-methyltransferase</fullName>
        <ecNumber evidence="3 12">2.1.1.100</ecNumber>
    </recommendedName>
</protein>
<dbReference type="Gene3D" id="1.20.120.1630">
    <property type="match status" value="1"/>
</dbReference>
<evidence type="ECO:0000256" key="4">
    <source>
        <dbReference type="ARBA" id="ARBA00022507"/>
    </source>
</evidence>
<organism evidence="14">
    <name type="scientific">Vanderwaltozyma polyspora (strain ATCC 22028 / DSM 70294 / BCRC 21397 / CBS 2163 / NBRC 10782 / NRRL Y-8283 / UCD 57-17)</name>
    <name type="common">Kluyveromyces polysporus</name>
    <dbReference type="NCBI Taxonomy" id="436907"/>
    <lineage>
        <taxon>Eukaryota</taxon>
        <taxon>Fungi</taxon>
        <taxon>Dikarya</taxon>
        <taxon>Ascomycota</taxon>
        <taxon>Saccharomycotina</taxon>
        <taxon>Saccharomycetes</taxon>
        <taxon>Saccharomycetales</taxon>
        <taxon>Saccharomycetaceae</taxon>
        <taxon>Vanderwaltozyma</taxon>
    </lineage>
</organism>
<dbReference type="AlphaFoldDB" id="A7TT98"/>
<keyword evidence="5 12" id="KW-0489">Methyltransferase</keyword>
<evidence type="ECO:0000256" key="10">
    <source>
        <dbReference type="ARBA" id="ARBA00023136"/>
    </source>
</evidence>
<dbReference type="STRING" id="436907.A7TT98"/>
<comment type="catalytic activity">
    <reaction evidence="12">
        <text>[protein]-C-terminal S-[(2E,6E)-farnesyl]-L-cysteine + S-adenosyl-L-methionine = [protein]-C-terminal S-[(2E,6E)-farnesyl]-L-cysteine methyl ester + S-adenosyl-L-homocysteine</text>
        <dbReference type="Rhea" id="RHEA:21672"/>
        <dbReference type="Rhea" id="RHEA-COMP:12125"/>
        <dbReference type="Rhea" id="RHEA-COMP:12126"/>
        <dbReference type="ChEBI" id="CHEBI:57856"/>
        <dbReference type="ChEBI" id="CHEBI:59789"/>
        <dbReference type="ChEBI" id="CHEBI:90510"/>
        <dbReference type="ChEBI" id="CHEBI:90511"/>
        <dbReference type="EC" id="2.1.1.100"/>
    </reaction>
</comment>
<comment type="similarity">
    <text evidence="2 12">Belongs to the class VI-like SAM-binding methyltransferase superfamily. Isoprenylcysteine carboxyl methyltransferase family.</text>
</comment>
<dbReference type="FunCoup" id="A7TT98">
    <property type="interactions" value="503"/>
</dbReference>
<dbReference type="GO" id="GO:0005789">
    <property type="term" value="C:endoplasmic reticulum membrane"/>
    <property type="evidence" value="ECO:0007669"/>
    <property type="project" value="UniProtKB-SubCell"/>
</dbReference>
<evidence type="ECO:0000313" key="13">
    <source>
        <dbReference type="EMBL" id="EDO14511.1"/>
    </source>
</evidence>
<keyword evidence="12" id="KW-0256">Endoplasmic reticulum</keyword>
<keyword evidence="7 12" id="KW-0949">S-adenosyl-L-methionine</keyword>
<dbReference type="Pfam" id="PF04140">
    <property type="entry name" value="ICMT"/>
    <property type="match status" value="1"/>
</dbReference>
<evidence type="ECO:0000313" key="14">
    <source>
        <dbReference type="Proteomes" id="UP000000267"/>
    </source>
</evidence>
<feature type="transmembrane region" description="Helical" evidence="12">
    <location>
        <begin position="35"/>
        <end position="53"/>
    </location>
</feature>
<dbReference type="GO" id="GO:0007323">
    <property type="term" value="P:peptide pheromone maturation"/>
    <property type="evidence" value="ECO:0007669"/>
    <property type="project" value="EnsemblFungi"/>
</dbReference>
<dbReference type="eggNOG" id="KOG2628">
    <property type="taxonomic scope" value="Eukaryota"/>
</dbReference>
<sequence>MSNQEETKNEDLPIIIEGKAYPDITKNPLDEISSTAYILGILLGFSVGILPLVGFKNFNLYLVALSVFHFTEFYITAKYNPGKCHSESFIINNGFSYIAAHSVAILECIIELIVFPNWKSFSYSMVHRIIVVVGAICVIMGQATRTIAMYTAGQSFSHVIKTEKNADHKLVTGGIYGFSRHPSYFGFFWWALGTQMLVLNPISFILFAIVLWRFFSARIKFEEQYLIKFFGIKYVNFKKHVPVRIPFMD</sequence>
<evidence type="ECO:0000256" key="7">
    <source>
        <dbReference type="ARBA" id="ARBA00022691"/>
    </source>
</evidence>
<name>A7TT98_VANPO</name>
<keyword evidence="9 12" id="KW-1133">Transmembrane helix</keyword>
<dbReference type="OrthoDB" id="422086at2759"/>
<dbReference type="EC" id="2.1.1.100" evidence="3 12"/>
<feature type="transmembrane region" description="Helical" evidence="12">
    <location>
        <begin position="97"/>
        <end position="118"/>
    </location>
</feature>
<evidence type="ECO:0000256" key="12">
    <source>
        <dbReference type="RuleBase" id="RU362022"/>
    </source>
</evidence>
<evidence type="ECO:0000256" key="5">
    <source>
        <dbReference type="ARBA" id="ARBA00022603"/>
    </source>
</evidence>
<dbReference type="InterPro" id="IPR025770">
    <property type="entry name" value="PPMT_MeTrfase"/>
</dbReference>
<dbReference type="PhylomeDB" id="A7TT98"/>
<keyword evidence="8 12" id="KW-0812">Transmembrane</keyword>
<dbReference type="PROSITE" id="PS51564">
    <property type="entry name" value="SAM_ICMT"/>
    <property type="match status" value="1"/>
</dbReference>
<dbReference type="InParanoid" id="A7TT98"/>
<evidence type="ECO:0000256" key="1">
    <source>
        <dbReference type="ARBA" id="ARBA00004141"/>
    </source>
</evidence>
<evidence type="ECO:0000256" key="11">
    <source>
        <dbReference type="ARBA" id="ARBA00023656"/>
    </source>
</evidence>
<gene>
    <name evidence="13" type="ORF">Kpol_286p4</name>
</gene>
<evidence type="ECO:0000256" key="3">
    <source>
        <dbReference type="ARBA" id="ARBA00012151"/>
    </source>
</evidence>
<keyword evidence="6" id="KW-0808">Transferase</keyword>
<reference evidence="13 14" key="1">
    <citation type="journal article" date="2007" name="Proc. Natl. Acad. Sci. U.S.A.">
        <title>Independent sorting-out of thousands of duplicated gene pairs in two yeast species descended from a whole-genome duplication.</title>
        <authorList>
            <person name="Scannell D.R."/>
            <person name="Frank A.C."/>
            <person name="Conant G.C."/>
            <person name="Byrne K.P."/>
            <person name="Woolfit M."/>
            <person name="Wolfe K.H."/>
        </authorList>
    </citation>
    <scope>NUCLEOTIDE SEQUENCE [LARGE SCALE GENOMIC DNA]</scope>
    <source>
        <strain evidence="14">ATCC 22028 / DSM 70294 / BCRC 21397 / CBS 2163 / NBRC 10782 / NRRL Y-8283 / UCD 57-17</strain>
    </source>
</reference>
<dbReference type="KEGG" id="vpo:Kpol_286p4"/>
<feature type="transmembrane region" description="Helical" evidence="12">
    <location>
        <begin position="187"/>
        <end position="212"/>
    </location>
</feature>
<evidence type="ECO:0000256" key="9">
    <source>
        <dbReference type="ARBA" id="ARBA00022989"/>
    </source>
</evidence>
<dbReference type="HOGENOM" id="CLU_065200_0_2_1"/>
<dbReference type="PANTHER" id="PTHR12714">
    <property type="entry name" value="PROTEIN-S ISOPRENYLCYSTEINE O-METHYLTRANSFERASE"/>
    <property type="match status" value="1"/>
</dbReference>
<keyword evidence="14" id="KW-1185">Reference proteome</keyword>
<dbReference type="GO" id="GO:0019236">
    <property type="term" value="P:response to pheromone"/>
    <property type="evidence" value="ECO:0007669"/>
    <property type="project" value="UniProtKB-KW"/>
</dbReference>
<dbReference type="GO" id="GO:0004671">
    <property type="term" value="F:protein C-terminal S-isoprenylcysteine carboxyl O-methyltransferase activity"/>
    <property type="evidence" value="ECO:0007669"/>
    <property type="project" value="UniProtKB-EC"/>
</dbReference>
<dbReference type="OMA" id="IKREEAY"/>
<dbReference type="GO" id="GO:0032259">
    <property type="term" value="P:methylation"/>
    <property type="evidence" value="ECO:0007669"/>
    <property type="project" value="UniProtKB-KW"/>
</dbReference>
<evidence type="ECO:0000256" key="6">
    <source>
        <dbReference type="ARBA" id="ARBA00022679"/>
    </source>
</evidence>
<dbReference type="GO" id="GO:0005637">
    <property type="term" value="C:nuclear inner membrane"/>
    <property type="evidence" value="ECO:0007669"/>
    <property type="project" value="EnsemblFungi"/>
</dbReference>